<gene>
    <name evidence="2" type="ORF">FSUBG_682</name>
</gene>
<dbReference type="EMBL" id="JAAOAV010000003">
    <property type="protein sequence ID" value="KAF5613474.1"/>
    <property type="molecule type" value="Genomic_DNA"/>
</dbReference>
<dbReference type="InterPro" id="IPR045518">
    <property type="entry name" value="2EXR"/>
</dbReference>
<keyword evidence="3" id="KW-1185">Reference proteome</keyword>
<feature type="domain" description="2EXR" evidence="1">
    <location>
        <begin position="3"/>
        <end position="110"/>
    </location>
</feature>
<dbReference type="OrthoDB" id="3473305at2759"/>
<sequence length="314" mass="36606">MARFDDLPAELRAAICEYTLPKDENAIYVFNEEWAYEFFPTRHRDLGPEDSFNPCLPARIQVPIPGVYNVCRDARPVVHRWMAKNNLQWYDRQETKERILVRPFDVQRDILYVPQNEWDMFDGFVNSNELDPEEHQNLRNNIVNLAVSADSMSRFDNAEDIARLMLRAPNLRKIYVIFNDLPHVEKITTRLANGSEWWSDMSVQQRCEIASEPKPHEKVHVHRLDRHNQLRQFVKLFLRDLQKRMDGIWGILVEGFPDIAHSVTKELKVPRVDVTIMQVPTWDIVRQLRESDRAIAIGIGPGNGIGNGIVSDLI</sequence>
<evidence type="ECO:0000259" key="1">
    <source>
        <dbReference type="Pfam" id="PF20150"/>
    </source>
</evidence>
<accession>A0A8H5V9U2</accession>
<comment type="caution">
    <text evidence="2">The sequence shown here is derived from an EMBL/GenBank/DDBJ whole genome shotgun (WGS) entry which is preliminary data.</text>
</comment>
<dbReference type="GeneID" id="59319777"/>
<reference evidence="2 3" key="1">
    <citation type="submission" date="2020-05" db="EMBL/GenBank/DDBJ databases">
        <title>Identification and distribution of gene clusters putatively required for synthesis of sphingolipid metabolism inhibitors in phylogenetically diverse species of the filamentous fungus Fusarium.</title>
        <authorList>
            <person name="Kim H.-S."/>
            <person name="Busman M."/>
            <person name="Brown D.W."/>
            <person name="Divon H."/>
            <person name="Uhlig S."/>
            <person name="Proctor R.H."/>
        </authorList>
    </citation>
    <scope>NUCLEOTIDE SEQUENCE [LARGE SCALE GENOMIC DNA]</scope>
    <source>
        <strain evidence="2 3">NRRL 66333</strain>
    </source>
</reference>
<name>A0A8H5V9U2_GIBSU</name>
<evidence type="ECO:0000313" key="2">
    <source>
        <dbReference type="EMBL" id="KAF5613474.1"/>
    </source>
</evidence>
<dbReference type="RefSeq" id="XP_036543699.1">
    <property type="nucleotide sequence ID" value="XM_036685059.1"/>
</dbReference>
<evidence type="ECO:0000313" key="3">
    <source>
        <dbReference type="Proteomes" id="UP000547976"/>
    </source>
</evidence>
<dbReference type="AlphaFoldDB" id="A0A8H5V9U2"/>
<protein>
    <recommendedName>
        <fullName evidence="1">2EXR domain-containing protein</fullName>
    </recommendedName>
</protein>
<proteinExistence type="predicted"/>
<dbReference type="Proteomes" id="UP000547976">
    <property type="component" value="Unassembled WGS sequence"/>
</dbReference>
<organism evidence="2 3">
    <name type="scientific">Gibberella subglutinans</name>
    <name type="common">Fusarium subglutinans</name>
    <dbReference type="NCBI Taxonomy" id="42677"/>
    <lineage>
        <taxon>Eukaryota</taxon>
        <taxon>Fungi</taxon>
        <taxon>Dikarya</taxon>
        <taxon>Ascomycota</taxon>
        <taxon>Pezizomycotina</taxon>
        <taxon>Sordariomycetes</taxon>
        <taxon>Hypocreomycetidae</taxon>
        <taxon>Hypocreales</taxon>
        <taxon>Nectriaceae</taxon>
        <taxon>Fusarium</taxon>
        <taxon>Fusarium fujikuroi species complex</taxon>
    </lineage>
</organism>
<dbReference type="Pfam" id="PF20150">
    <property type="entry name" value="2EXR"/>
    <property type="match status" value="1"/>
</dbReference>